<dbReference type="EMBL" id="CM042012">
    <property type="protein sequence ID" value="KAI3752363.1"/>
    <property type="molecule type" value="Genomic_DNA"/>
</dbReference>
<protein>
    <submittedName>
        <fullName evidence="1">Uncharacterized protein</fullName>
    </submittedName>
</protein>
<organism evidence="1 2">
    <name type="scientific">Cichorium intybus</name>
    <name type="common">Chicory</name>
    <dbReference type="NCBI Taxonomy" id="13427"/>
    <lineage>
        <taxon>Eukaryota</taxon>
        <taxon>Viridiplantae</taxon>
        <taxon>Streptophyta</taxon>
        <taxon>Embryophyta</taxon>
        <taxon>Tracheophyta</taxon>
        <taxon>Spermatophyta</taxon>
        <taxon>Magnoliopsida</taxon>
        <taxon>eudicotyledons</taxon>
        <taxon>Gunneridae</taxon>
        <taxon>Pentapetalae</taxon>
        <taxon>asterids</taxon>
        <taxon>campanulids</taxon>
        <taxon>Asterales</taxon>
        <taxon>Asteraceae</taxon>
        <taxon>Cichorioideae</taxon>
        <taxon>Cichorieae</taxon>
        <taxon>Cichoriinae</taxon>
        <taxon>Cichorium</taxon>
    </lineage>
</organism>
<evidence type="ECO:0000313" key="2">
    <source>
        <dbReference type="Proteomes" id="UP001055811"/>
    </source>
</evidence>
<reference evidence="2" key="1">
    <citation type="journal article" date="2022" name="Mol. Ecol. Resour.">
        <title>The genomes of chicory, endive, great burdock and yacon provide insights into Asteraceae palaeo-polyploidization history and plant inulin production.</title>
        <authorList>
            <person name="Fan W."/>
            <person name="Wang S."/>
            <person name="Wang H."/>
            <person name="Wang A."/>
            <person name="Jiang F."/>
            <person name="Liu H."/>
            <person name="Zhao H."/>
            <person name="Xu D."/>
            <person name="Zhang Y."/>
        </authorList>
    </citation>
    <scope>NUCLEOTIDE SEQUENCE [LARGE SCALE GENOMIC DNA]</scope>
    <source>
        <strain evidence="2">cv. Punajuju</strain>
    </source>
</reference>
<keyword evidence="2" id="KW-1185">Reference proteome</keyword>
<dbReference type="Proteomes" id="UP001055811">
    <property type="component" value="Linkage Group LG04"/>
</dbReference>
<sequence length="166" mass="18172">MMRSIANFPASPTDEINVGNPSNSQSLDLNRNPCLDSQDNTYTQSSSSDEIAKTVEIGNELGFQIQVEDCIQAQVVGEKSRVAFDDPPLLRKENPHEFTRGVTGSTRNEENDDLQLNVSQMISDSSPKLMSSLRAMNNDDVGLLDDASSPQFGGDFGIWLVPLVHV</sequence>
<evidence type="ECO:0000313" key="1">
    <source>
        <dbReference type="EMBL" id="KAI3752363.1"/>
    </source>
</evidence>
<name>A0ACB9E074_CICIN</name>
<comment type="caution">
    <text evidence="1">The sequence shown here is derived from an EMBL/GenBank/DDBJ whole genome shotgun (WGS) entry which is preliminary data.</text>
</comment>
<reference evidence="1 2" key="2">
    <citation type="journal article" date="2022" name="Mol. Ecol. Resour.">
        <title>The genomes of chicory, endive, great burdock and yacon provide insights into Asteraceae paleo-polyploidization history and plant inulin production.</title>
        <authorList>
            <person name="Fan W."/>
            <person name="Wang S."/>
            <person name="Wang H."/>
            <person name="Wang A."/>
            <person name="Jiang F."/>
            <person name="Liu H."/>
            <person name="Zhao H."/>
            <person name="Xu D."/>
            <person name="Zhang Y."/>
        </authorList>
    </citation>
    <scope>NUCLEOTIDE SEQUENCE [LARGE SCALE GENOMIC DNA]</scope>
    <source>
        <strain evidence="2">cv. Punajuju</strain>
        <tissue evidence="1">Leaves</tissue>
    </source>
</reference>
<accession>A0ACB9E074</accession>
<proteinExistence type="predicted"/>
<gene>
    <name evidence="1" type="ORF">L2E82_24346</name>
</gene>